<sequence length="125" mass="13999">MSISPTVGALAKLLGKVRFDQRYRLAKEKSRRLLGVLPFGNRLWRASQQVESGVKGLVMPTTLWEELGFAYMGPIDGHNIRELEIALTQAQDYHLKPTLVHVVTTKGKGYLPAEGDAVYFPWCIS</sequence>
<evidence type="ECO:0000256" key="2">
    <source>
        <dbReference type="ARBA" id="ARBA00011738"/>
    </source>
</evidence>
<organism evidence="6">
    <name type="scientific">marine sediment metagenome</name>
    <dbReference type="NCBI Taxonomy" id="412755"/>
    <lineage>
        <taxon>unclassified sequences</taxon>
        <taxon>metagenomes</taxon>
        <taxon>ecological metagenomes</taxon>
    </lineage>
</organism>
<keyword evidence="4" id="KW-0460">Magnesium</keyword>
<evidence type="ECO:0000256" key="1">
    <source>
        <dbReference type="ARBA" id="ARBA00001946"/>
    </source>
</evidence>
<dbReference type="GO" id="GO:0005829">
    <property type="term" value="C:cytosol"/>
    <property type="evidence" value="ECO:0007669"/>
    <property type="project" value="TreeGrafter"/>
</dbReference>
<dbReference type="PANTHER" id="PTHR43322:SF5">
    <property type="entry name" value="1-DEOXY-D-XYLULOSE-5-PHOSPHATE SYNTHASE, CHLOROPLASTIC"/>
    <property type="match status" value="1"/>
</dbReference>
<dbReference type="GO" id="GO:0008661">
    <property type="term" value="F:1-deoxy-D-xylulose-5-phosphate synthase activity"/>
    <property type="evidence" value="ECO:0007669"/>
    <property type="project" value="InterPro"/>
</dbReference>
<dbReference type="EMBL" id="BARV01037549">
    <property type="protein sequence ID" value="GAI51916.1"/>
    <property type="molecule type" value="Genomic_DNA"/>
</dbReference>
<accession>X1QAS9</accession>
<dbReference type="GO" id="GO:0019288">
    <property type="term" value="P:isopentenyl diphosphate biosynthetic process, methylerythritol 4-phosphate pathway"/>
    <property type="evidence" value="ECO:0007669"/>
    <property type="project" value="TreeGrafter"/>
</dbReference>
<dbReference type="InterPro" id="IPR029061">
    <property type="entry name" value="THDP-binding"/>
</dbReference>
<dbReference type="InterPro" id="IPR005477">
    <property type="entry name" value="Dxylulose-5-P_synthase"/>
</dbReference>
<evidence type="ECO:0000313" key="6">
    <source>
        <dbReference type="EMBL" id="GAI51916.1"/>
    </source>
</evidence>
<protein>
    <recommendedName>
        <fullName evidence="7">Transketolase signature 1 domain-containing protein</fullName>
    </recommendedName>
</protein>
<dbReference type="AlphaFoldDB" id="X1QAS9"/>
<name>X1QAS9_9ZZZZ</name>
<evidence type="ECO:0008006" key="7">
    <source>
        <dbReference type="Google" id="ProtNLM"/>
    </source>
</evidence>
<dbReference type="Gene3D" id="3.40.50.970">
    <property type="match status" value="1"/>
</dbReference>
<evidence type="ECO:0000256" key="4">
    <source>
        <dbReference type="ARBA" id="ARBA00022842"/>
    </source>
</evidence>
<dbReference type="PANTHER" id="PTHR43322">
    <property type="entry name" value="1-D-DEOXYXYLULOSE 5-PHOSPHATE SYNTHASE-RELATED"/>
    <property type="match status" value="1"/>
</dbReference>
<dbReference type="Pfam" id="PF13292">
    <property type="entry name" value="DXP_synthase_N"/>
    <property type="match status" value="1"/>
</dbReference>
<gene>
    <name evidence="6" type="ORF">S06H3_58063</name>
</gene>
<dbReference type="GO" id="GO:0016114">
    <property type="term" value="P:terpenoid biosynthetic process"/>
    <property type="evidence" value="ECO:0007669"/>
    <property type="project" value="InterPro"/>
</dbReference>
<comment type="cofactor">
    <cofactor evidence="1">
        <name>Mg(2+)</name>
        <dbReference type="ChEBI" id="CHEBI:18420"/>
    </cofactor>
</comment>
<keyword evidence="3" id="KW-0808">Transferase</keyword>
<evidence type="ECO:0000256" key="5">
    <source>
        <dbReference type="ARBA" id="ARBA00023052"/>
    </source>
</evidence>
<comment type="subunit">
    <text evidence="2">Homodimer.</text>
</comment>
<comment type="caution">
    <text evidence="6">The sequence shown here is derived from an EMBL/GenBank/DDBJ whole genome shotgun (WGS) entry which is preliminary data.</text>
</comment>
<keyword evidence="5" id="KW-0786">Thiamine pyrophosphate</keyword>
<proteinExistence type="predicted"/>
<dbReference type="SUPFAM" id="SSF52518">
    <property type="entry name" value="Thiamin diphosphate-binding fold (THDP-binding)"/>
    <property type="match status" value="1"/>
</dbReference>
<reference evidence="6" key="1">
    <citation type="journal article" date="2014" name="Front. Microbiol.">
        <title>High frequency of phylogenetically diverse reductive dehalogenase-homologous genes in deep subseafloor sedimentary metagenomes.</title>
        <authorList>
            <person name="Kawai M."/>
            <person name="Futagami T."/>
            <person name="Toyoda A."/>
            <person name="Takaki Y."/>
            <person name="Nishi S."/>
            <person name="Hori S."/>
            <person name="Arai W."/>
            <person name="Tsubouchi T."/>
            <person name="Morono Y."/>
            <person name="Uchiyama I."/>
            <person name="Ito T."/>
            <person name="Fujiyama A."/>
            <person name="Inagaki F."/>
            <person name="Takami H."/>
        </authorList>
    </citation>
    <scope>NUCLEOTIDE SEQUENCE</scope>
    <source>
        <strain evidence="6">Expedition CK06-06</strain>
    </source>
</reference>
<evidence type="ECO:0000256" key="3">
    <source>
        <dbReference type="ARBA" id="ARBA00022679"/>
    </source>
</evidence>